<keyword evidence="1" id="KW-0732">Signal</keyword>
<comment type="caution">
    <text evidence="2">The sequence shown here is derived from an EMBL/GenBank/DDBJ whole genome shotgun (WGS) entry which is preliminary data.</text>
</comment>
<reference evidence="2 3" key="1">
    <citation type="submission" date="2024-09" db="EMBL/GenBank/DDBJ databases">
        <authorList>
            <person name="Sun Q."/>
            <person name="Mori K."/>
        </authorList>
    </citation>
    <scope>NUCLEOTIDE SEQUENCE [LARGE SCALE GENOMIC DNA]</scope>
    <source>
        <strain evidence="2 3">CCM 3426</strain>
    </source>
</reference>
<evidence type="ECO:0008006" key="4">
    <source>
        <dbReference type="Google" id="ProtNLM"/>
    </source>
</evidence>
<dbReference type="EMBL" id="JBHMEI010000078">
    <property type="protein sequence ID" value="MFB9208843.1"/>
    <property type="molecule type" value="Genomic_DNA"/>
</dbReference>
<protein>
    <recommendedName>
        <fullName evidence="4">Secreted protein</fullName>
    </recommendedName>
</protein>
<feature type="signal peptide" evidence="1">
    <location>
        <begin position="1"/>
        <end position="28"/>
    </location>
</feature>
<accession>A0ABV5IWA3</accession>
<dbReference type="Proteomes" id="UP001589647">
    <property type="component" value="Unassembled WGS sequence"/>
</dbReference>
<name>A0ABV5IWA3_9ACTN</name>
<evidence type="ECO:0000313" key="3">
    <source>
        <dbReference type="Proteomes" id="UP001589647"/>
    </source>
</evidence>
<organism evidence="2 3">
    <name type="scientific">Nonomuraea spiralis</name>
    <dbReference type="NCBI Taxonomy" id="46182"/>
    <lineage>
        <taxon>Bacteria</taxon>
        <taxon>Bacillati</taxon>
        <taxon>Actinomycetota</taxon>
        <taxon>Actinomycetes</taxon>
        <taxon>Streptosporangiales</taxon>
        <taxon>Streptosporangiaceae</taxon>
        <taxon>Nonomuraea</taxon>
    </lineage>
</organism>
<feature type="chain" id="PRO_5046751219" description="Secreted protein" evidence="1">
    <location>
        <begin position="29"/>
        <end position="84"/>
    </location>
</feature>
<evidence type="ECO:0000313" key="2">
    <source>
        <dbReference type="EMBL" id="MFB9208843.1"/>
    </source>
</evidence>
<proteinExistence type="predicted"/>
<dbReference type="RefSeq" id="WP_189647843.1">
    <property type="nucleotide sequence ID" value="NZ_BMRC01000005.1"/>
</dbReference>
<gene>
    <name evidence="2" type="ORF">ACFFV7_47205</name>
</gene>
<keyword evidence="3" id="KW-1185">Reference proteome</keyword>
<sequence>MTIWKRSLGIAGIALALAAAAPLTTASAATSATAASHWETVGYYWGPDAYENCHRDGQRSVRAYRCFWDDHAIPNQYELQFLIF</sequence>
<evidence type="ECO:0000256" key="1">
    <source>
        <dbReference type="SAM" id="SignalP"/>
    </source>
</evidence>